<protein>
    <recommendedName>
        <fullName evidence="2">Succinate dehydrogenase assembly factor 4, mitochondrial</fullName>
    </recommendedName>
</protein>
<evidence type="ECO:0000313" key="4">
    <source>
        <dbReference type="EMBL" id="PWN31841.1"/>
    </source>
</evidence>
<dbReference type="GO" id="GO:0034553">
    <property type="term" value="P:mitochondrial respiratory chain complex II assembly"/>
    <property type="evidence" value="ECO:0007669"/>
    <property type="project" value="TreeGrafter"/>
</dbReference>
<feature type="region of interest" description="Disordered" evidence="3">
    <location>
        <begin position="1"/>
        <end position="131"/>
    </location>
</feature>
<reference evidence="4 5" key="1">
    <citation type="journal article" date="2018" name="Mol. Biol. Evol.">
        <title>Broad Genomic Sampling Reveals a Smut Pathogenic Ancestry of the Fungal Clade Ustilaginomycotina.</title>
        <authorList>
            <person name="Kijpornyongpan T."/>
            <person name="Mondo S.J."/>
            <person name="Barry K."/>
            <person name="Sandor L."/>
            <person name="Lee J."/>
            <person name="Lipzen A."/>
            <person name="Pangilinan J."/>
            <person name="LaButti K."/>
            <person name="Hainaut M."/>
            <person name="Henrissat B."/>
            <person name="Grigoriev I.V."/>
            <person name="Spatafora J.W."/>
            <person name="Aime M.C."/>
        </authorList>
    </citation>
    <scope>NUCLEOTIDE SEQUENCE [LARGE SCALE GENOMIC DNA]</scope>
    <source>
        <strain evidence="4 5">MCA 3882</strain>
    </source>
</reference>
<dbReference type="FunCoup" id="A0A316V5T5">
    <property type="interactions" value="153"/>
</dbReference>
<keyword evidence="5" id="KW-1185">Reference proteome</keyword>
<dbReference type="Proteomes" id="UP000245771">
    <property type="component" value="Unassembled WGS sequence"/>
</dbReference>
<dbReference type="GO" id="GO:0005739">
    <property type="term" value="C:mitochondrion"/>
    <property type="evidence" value="ECO:0007669"/>
    <property type="project" value="TreeGrafter"/>
</dbReference>
<gene>
    <name evidence="4" type="ORF">FA14DRAFT_93611</name>
</gene>
<proteinExistence type="inferred from homology"/>
<evidence type="ECO:0000256" key="1">
    <source>
        <dbReference type="ARBA" id="ARBA00005701"/>
    </source>
</evidence>
<evidence type="ECO:0000256" key="2">
    <source>
        <dbReference type="ARBA" id="ARBA00022170"/>
    </source>
</evidence>
<evidence type="ECO:0000313" key="5">
    <source>
        <dbReference type="Proteomes" id="UP000245771"/>
    </source>
</evidence>
<feature type="compositionally biased region" description="Basic and acidic residues" evidence="3">
    <location>
        <begin position="57"/>
        <end position="70"/>
    </location>
</feature>
<dbReference type="AlphaFoldDB" id="A0A316V5T5"/>
<evidence type="ECO:0000256" key="3">
    <source>
        <dbReference type="SAM" id="MobiDB-lite"/>
    </source>
</evidence>
<dbReference type="EMBL" id="KZ819607">
    <property type="protein sequence ID" value="PWN31841.1"/>
    <property type="molecule type" value="Genomic_DNA"/>
</dbReference>
<name>A0A316V5T5_9BASI</name>
<accession>A0A316V5T5</accession>
<dbReference type="RefSeq" id="XP_025352143.1">
    <property type="nucleotide sequence ID" value="XM_025503098.1"/>
</dbReference>
<dbReference type="PANTHER" id="PTHR28524">
    <property type="entry name" value="SUCCINATE DEHYDROGENASE ASSEMBLY FACTOR 4, MITOCHONDRIAL"/>
    <property type="match status" value="1"/>
</dbReference>
<dbReference type="GeneID" id="37024879"/>
<dbReference type="InterPro" id="IPR012875">
    <property type="entry name" value="SDHF4"/>
</dbReference>
<dbReference type="InParanoid" id="A0A316V5T5"/>
<dbReference type="Pfam" id="PF07896">
    <property type="entry name" value="DUF1674"/>
    <property type="match status" value="1"/>
</dbReference>
<feature type="compositionally biased region" description="Low complexity" evidence="3">
    <location>
        <begin position="12"/>
        <end position="23"/>
    </location>
</feature>
<dbReference type="OrthoDB" id="201362at2759"/>
<dbReference type="PANTHER" id="PTHR28524:SF3">
    <property type="entry name" value="SUCCINATE DEHYDROGENASE ASSEMBLY FACTOR 4, MITOCHONDRIAL"/>
    <property type="match status" value="1"/>
</dbReference>
<sequence>MSFAISRTTLNASMRSAGASSSSIKLMPRRNIHATISRHNEGDDGFARPGPPPLPVKEQREFEKLVRENANKPQFKPAAQANDDKHPQYRAKPVPEFQGDTNPNTGEVGGPKNDPLKWEREWSYGGRATDF</sequence>
<feature type="compositionally biased region" description="Polar residues" evidence="3">
    <location>
        <begin position="1"/>
        <end position="11"/>
    </location>
</feature>
<organism evidence="4 5">
    <name type="scientific">Meira miltonrushii</name>
    <dbReference type="NCBI Taxonomy" id="1280837"/>
    <lineage>
        <taxon>Eukaryota</taxon>
        <taxon>Fungi</taxon>
        <taxon>Dikarya</taxon>
        <taxon>Basidiomycota</taxon>
        <taxon>Ustilaginomycotina</taxon>
        <taxon>Exobasidiomycetes</taxon>
        <taxon>Exobasidiales</taxon>
        <taxon>Brachybasidiaceae</taxon>
        <taxon>Meira</taxon>
    </lineage>
</organism>
<comment type="similarity">
    <text evidence="1">Belongs to the SDHAF4 family.</text>
</comment>